<organism evidence="2 3">
    <name type="scientific">Euhalothece natronophila Z-M001</name>
    <dbReference type="NCBI Taxonomy" id="522448"/>
    <lineage>
        <taxon>Bacteria</taxon>
        <taxon>Bacillati</taxon>
        <taxon>Cyanobacteriota</taxon>
        <taxon>Cyanophyceae</taxon>
        <taxon>Oscillatoriophycideae</taxon>
        <taxon>Chroococcales</taxon>
        <taxon>Halothecacae</taxon>
        <taxon>Halothece cluster</taxon>
        <taxon>Euhalothece</taxon>
    </lineage>
</organism>
<geneLocation type="plasmid" evidence="3">
    <name>peu3</name>
</geneLocation>
<dbReference type="SUPFAM" id="SSF46785">
    <property type="entry name" value="Winged helix' DNA-binding domain"/>
    <property type="match status" value="1"/>
</dbReference>
<evidence type="ECO:0008006" key="4">
    <source>
        <dbReference type="Google" id="ProtNLM"/>
    </source>
</evidence>
<evidence type="ECO:0000256" key="1">
    <source>
        <dbReference type="SAM" id="MobiDB-lite"/>
    </source>
</evidence>
<name>A0A5B8NR61_9CHRO</name>
<gene>
    <name evidence="2" type="ORF">FRE64_17095</name>
</gene>
<dbReference type="EMBL" id="CP042329">
    <property type="protein sequence ID" value="QDZ41682.1"/>
    <property type="molecule type" value="Genomic_DNA"/>
</dbReference>
<accession>A0A5B8NR61</accession>
<dbReference type="RefSeq" id="WP_146297643.1">
    <property type="nucleotide sequence ID" value="NZ_CP042329.1"/>
</dbReference>
<dbReference type="InterPro" id="IPR036388">
    <property type="entry name" value="WH-like_DNA-bd_sf"/>
</dbReference>
<sequence length="109" mass="12642">MNKKEKILNYLKHNPTGTRQEIAKAIEYSESATYNGLMELLEENQVDREQGKGSKPDTYYLKNNSKETPKKIKSKFSSFPDEKIYTKVFSLDNLEHKEAIILILTDRNA</sequence>
<keyword evidence="2" id="KW-0614">Plasmid</keyword>
<dbReference type="KEGG" id="enn:FRE64_17095"/>
<protein>
    <recommendedName>
        <fullName evidence="4">Winged helix-turn-helix transcriptional regulator</fullName>
    </recommendedName>
</protein>
<reference evidence="2" key="1">
    <citation type="submission" date="2019-08" db="EMBL/GenBank/DDBJ databases">
        <title>Carotenoids and Carotenoid Binding Proteins in the Halophilic Cyanobacterium Euhalothece sp. ZM00.</title>
        <authorList>
            <person name="Cho S.M."/>
            <person name="Song J.Y."/>
            <person name="Park Y.-I."/>
        </authorList>
    </citation>
    <scope>NUCLEOTIDE SEQUENCE [LARGE SCALE GENOMIC DNA]</scope>
    <source>
        <strain evidence="2">Z-M001</strain>
        <plasmid evidence="2">pEu3</plasmid>
    </source>
</reference>
<keyword evidence="3" id="KW-1185">Reference proteome</keyword>
<feature type="compositionally biased region" description="Basic and acidic residues" evidence="1">
    <location>
        <begin position="45"/>
        <end position="55"/>
    </location>
</feature>
<dbReference type="Gene3D" id="1.10.10.10">
    <property type="entry name" value="Winged helix-like DNA-binding domain superfamily/Winged helix DNA-binding domain"/>
    <property type="match status" value="1"/>
</dbReference>
<dbReference type="InterPro" id="IPR036390">
    <property type="entry name" value="WH_DNA-bd_sf"/>
</dbReference>
<evidence type="ECO:0000313" key="3">
    <source>
        <dbReference type="Proteomes" id="UP000318453"/>
    </source>
</evidence>
<feature type="region of interest" description="Disordered" evidence="1">
    <location>
        <begin position="43"/>
        <end position="66"/>
    </location>
</feature>
<evidence type="ECO:0000313" key="2">
    <source>
        <dbReference type="EMBL" id="QDZ41682.1"/>
    </source>
</evidence>
<dbReference type="Proteomes" id="UP000318453">
    <property type="component" value="Plasmid pEu3"/>
</dbReference>
<dbReference type="AlphaFoldDB" id="A0A5B8NR61"/>
<proteinExistence type="predicted"/>